<feature type="signal peptide" evidence="1">
    <location>
        <begin position="1"/>
        <end position="21"/>
    </location>
</feature>
<reference evidence="3 4" key="1">
    <citation type="submission" date="2020-06" db="EMBL/GenBank/DDBJ databases">
        <title>WGS assembly of Ceratodon purpureus strain R40.</title>
        <authorList>
            <person name="Carey S.B."/>
            <person name="Jenkins J."/>
            <person name="Shu S."/>
            <person name="Lovell J.T."/>
            <person name="Sreedasyam A."/>
            <person name="Maumus F."/>
            <person name="Tiley G.P."/>
            <person name="Fernandez-Pozo N."/>
            <person name="Barry K."/>
            <person name="Chen C."/>
            <person name="Wang M."/>
            <person name="Lipzen A."/>
            <person name="Daum C."/>
            <person name="Saski C.A."/>
            <person name="Payton A.C."/>
            <person name="Mcbreen J.C."/>
            <person name="Conrad R.E."/>
            <person name="Kollar L.M."/>
            <person name="Olsson S."/>
            <person name="Huttunen S."/>
            <person name="Landis J.B."/>
            <person name="Wickett N.J."/>
            <person name="Johnson M.G."/>
            <person name="Rensing S.A."/>
            <person name="Grimwood J."/>
            <person name="Schmutz J."/>
            <person name="Mcdaniel S.F."/>
        </authorList>
    </citation>
    <scope>NUCLEOTIDE SEQUENCE [LARGE SCALE GENOMIC DNA]</scope>
    <source>
        <strain evidence="3 4">R40</strain>
    </source>
</reference>
<dbReference type="Proteomes" id="UP000822688">
    <property type="component" value="Chromosome 8"/>
</dbReference>
<evidence type="ECO:0000313" key="2">
    <source>
        <dbReference type="EMBL" id="KAG0563051.1"/>
    </source>
</evidence>
<organism evidence="3 4">
    <name type="scientific">Ceratodon purpureus</name>
    <name type="common">Fire moss</name>
    <name type="synonym">Dicranum purpureum</name>
    <dbReference type="NCBI Taxonomy" id="3225"/>
    <lineage>
        <taxon>Eukaryota</taxon>
        <taxon>Viridiplantae</taxon>
        <taxon>Streptophyta</taxon>
        <taxon>Embryophyta</taxon>
        <taxon>Bryophyta</taxon>
        <taxon>Bryophytina</taxon>
        <taxon>Bryopsida</taxon>
        <taxon>Dicranidae</taxon>
        <taxon>Pseudoditrichales</taxon>
        <taxon>Ditrichaceae</taxon>
        <taxon>Ceratodon</taxon>
    </lineage>
</organism>
<proteinExistence type="predicted"/>
<dbReference type="Proteomes" id="UP000822688">
    <property type="component" value="Chromosome 6"/>
</dbReference>
<accession>A0A8T0HAZ9</accession>
<evidence type="ECO:0000256" key="1">
    <source>
        <dbReference type="SAM" id="SignalP"/>
    </source>
</evidence>
<dbReference type="EMBL" id="CM026429">
    <property type="protein sequence ID" value="KAG0563051.1"/>
    <property type="molecule type" value="Genomic_DNA"/>
</dbReference>
<evidence type="ECO:0000313" key="4">
    <source>
        <dbReference type="Proteomes" id="UP000822688"/>
    </source>
</evidence>
<comment type="caution">
    <text evidence="3">The sequence shown here is derived from an EMBL/GenBank/DDBJ whole genome shotgun (WGS) entry which is preliminary data.</text>
</comment>
<dbReference type="AlphaFoldDB" id="A0A8T0HAZ9"/>
<protein>
    <submittedName>
        <fullName evidence="3">Uncharacterized protein</fullName>
    </submittedName>
</protein>
<sequence length="81" mass="9484">MPCHICIPATTILECLPMAQLLWWPSNSCSQSVRTYIEFLTQVQSPTHQSHNAEPASSASIYHRYQYWRRLLRLTPKKDDH</sequence>
<feature type="chain" id="PRO_5036274480" evidence="1">
    <location>
        <begin position="22"/>
        <end position="81"/>
    </location>
</feature>
<dbReference type="EMBL" id="CM026427">
    <property type="protein sequence ID" value="KAG0569026.1"/>
    <property type="molecule type" value="Genomic_DNA"/>
</dbReference>
<keyword evidence="4" id="KW-1185">Reference proteome</keyword>
<keyword evidence="1" id="KW-0732">Signal</keyword>
<evidence type="ECO:0000313" key="3">
    <source>
        <dbReference type="EMBL" id="KAG0569026.1"/>
    </source>
</evidence>
<gene>
    <name evidence="3" type="ORF">KC19_6G060300</name>
    <name evidence="2" type="ORF">KC19_8G000900</name>
</gene>
<name>A0A8T0HAZ9_CERPU</name>